<dbReference type="STRING" id="86105.NF27_DT00230"/>
<keyword evidence="2 5" id="KW-0812">Transmembrane</keyword>
<keyword evidence="4 5" id="KW-0472">Membrane</keyword>
<protein>
    <recommendedName>
        <fullName evidence="8">Conjugal transfer protein TrbD</fullName>
    </recommendedName>
</protein>
<evidence type="ECO:0000256" key="5">
    <source>
        <dbReference type="SAM" id="Phobius"/>
    </source>
</evidence>
<evidence type="ECO:0000256" key="2">
    <source>
        <dbReference type="ARBA" id="ARBA00022692"/>
    </source>
</evidence>
<dbReference type="Pfam" id="PF05101">
    <property type="entry name" value="VirB3"/>
    <property type="match status" value="1"/>
</dbReference>
<feature type="transmembrane region" description="Helical" evidence="5">
    <location>
        <begin position="21"/>
        <end position="42"/>
    </location>
</feature>
<evidence type="ECO:0000256" key="1">
    <source>
        <dbReference type="ARBA" id="ARBA00004370"/>
    </source>
</evidence>
<name>A0A0C1QIC7_9RICK</name>
<evidence type="ECO:0000256" key="4">
    <source>
        <dbReference type="ARBA" id="ARBA00023136"/>
    </source>
</evidence>
<dbReference type="OrthoDB" id="7063374at2"/>
<keyword evidence="3 5" id="KW-1133">Transmembrane helix</keyword>
<evidence type="ECO:0000313" key="6">
    <source>
        <dbReference type="EMBL" id="KIE05249.1"/>
    </source>
</evidence>
<evidence type="ECO:0000313" key="7">
    <source>
        <dbReference type="Proteomes" id="UP000031258"/>
    </source>
</evidence>
<dbReference type="RefSeq" id="WP_039456263.1">
    <property type="nucleotide sequence ID" value="NZ_JSWE01000096.1"/>
</dbReference>
<accession>A0A0C1QIC7</accession>
<organism evidence="6 7">
    <name type="scientific">Candidatus Jidaibacter acanthamoebae</name>
    <dbReference type="NCBI Taxonomy" id="86105"/>
    <lineage>
        <taxon>Bacteria</taxon>
        <taxon>Pseudomonadati</taxon>
        <taxon>Pseudomonadota</taxon>
        <taxon>Alphaproteobacteria</taxon>
        <taxon>Rickettsiales</taxon>
        <taxon>Candidatus Midichloriaceae</taxon>
        <taxon>Candidatus Jidaibacter</taxon>
    </lineage>
</organism>
<comment type="subcellular location">
    <subcellularLocation>
        <location evidence="1">Membrane</location>
    </subcellularLocation>
</comment>
<dbReference type="GO" id="GO:0016020">
    <property type="term" value="C:membrane"/>
    <property type="evidence" value="ECO:0007669"/>
    <property type="project" value="UniProtKB-SubCell"/>
</dbReference>
<reference evidence="6 7" key="1">
    <citation type="submission" date="2014-11" db="EMBL/GenBank/DDBJ databases">
        <title>A Rickettsiales Symbiont of Amoebae With Ancient Features.</title>
        <authorList>
            <person name="Schulz F."/>
            <person name="Martijn J."/>
            <person name="Wascher F."/>
            <person name="Kostanjsek R."/>
            <person name="Ettema T.J."/>
            <person name="Horn M."/>
        </authorList>
    </citation>
    <scope>NUCLEOTIDE SEQUENCE [LARGE SCALE GENOMIC DNA]</scope>
    <source>
        <strain evidence="6 7">UWC36</strain>
    </source>
</reference>
<dbReference type="NCBIfam" id="NF010395">
    <property type="entry name" value="PRK13823.1"/>
    <property type="match status" value="1"/>
</dbReference>
<comment type="caution">
    <text evidence="6">The sequence shown here is derived from an EMBL/GenBank/DDBJ whole genome shotgun (WGS) entry which is preliminary data.</text>
</comment>
<sequence length="98" mass="10970">MRNELRRVPIRRSLTRRQMILGGERSLVLLAALSSSVIGLSIALGYNFTLGIAIASILWSLELFLLRLMGKADALMSLVFMRSVKFKSYYPSKGKYSG</sequence>
<gene>
    <name evidence="6" type="ORF">NF27_DT00230</name>
</gene>
<keyword evidence="7" id="KW-1185">Reference proteome</keyword>
<evidence type="ECO:0008006" key="8">
    <source>
        <dbReference type="Google" id="ProtNLM"/>
    </source>
</evidence>
<evidence type="ECO:0000256" key="3">
    <source>
        <dbReference type="ARBA" id="ARBA00022989"/>
    </source>
</evidence>
<dbReference type="InterPro" id="IPR007792">
    <property type="entry name" value="T4SS_VirB3/TrbD/AvhB"/>
</dbReference>
<dbReference type="AlphaFoldDB" id="A0A0C1QIC7"/>
<dbReference type="Proteomes" id="UP000031258">
    <property type="component" value="Unassembled WGS sequence"/>
</dbReference>
<proteinExistence type="predicted"/>
<dbReference type="EMBL" id="JSWE01000096">
    <property type="protein sequence ID" value="KIE05249.1"/>
    <property type="molecule type" value="Genomic_DNA"/>
</dbReference>
<feature type="transmembrane region" description="Helical" evidence="5">
    <location>
        <begin position="48"/>
        <end position="66"/>
    </location>
</feature>